<dbReference type="Gene3D" id="2.20.25.80">
    <property type="entry name" value="WRKY domain"/>
    <property type="match status" value="1"/>
</dbReference>
<keyword evidence="4" id="KW-0804">Transcription</keyword>
<evidence type="ECO:0000256" key="5">
    <source>
        <dbReference type="ARBA" id="ARBA00023242"/>
    </source>
</evidence>
<dbReference type="SUPFAM" id="SSF118290">
    <property type="entry name" value="WRKY DNA-binding domain"/>
    <property type="match status" value="1"/>
</dbReference>
<dbReference type="EMBL" id="JAGYWB010000007">
    <property type="protein sequence ID" value="KAI0516205.1"/>
    <property type="molecule type" value="Genomic_DNA"/>
</dbReference>
<dbReference type="PROSITE" id="PS50811">
    <property type="entry name" value="WRKY"/>
    <property type="match status" value="1"/>
</dbReference>
<dbReference type="AlphaFoldDB" id="A0A8T3BPA3"/>
<name>A0A8T3BPA3_DENNO</name>
<dbReference type="InterPro" id="IPR003657">
    <property type="entry name" value="WRKY_dom"/>
</dbReference>
<proteinExistence type="predicted"/>
<evidence type="ECO:0000256" key="6">
    <source>
        <dbReference type="SAM" id="Coils"/>
    </source>
</evidence>
<dbReference type="Proteomes" id="UP000829196">
    <property type="component" value="Unassembled WGS sequence"/>
</dbReference>
<dbReference type="PANTHER" id="PTHR31429">
    <property type="entry name" value="WRKY TRANSCRIPTION FACTOR 36-RELATED"/>
    <property type="match status" value="1"/>
</dbReference>
<dbReference type="InterPro" id="IPR036576">
    <property type="entry name" value="WRKY_dom_sf"/>
</dbReference>
<organism evidence="9 10">
    <name type="scientific">Dendrobium nobile</name>
    <name type="common">Orchid</name>
    <dbReference type="NCBI Taxonomy" id="94219"/>
    <lineage>
        <taxon>Eukaryota</taxon>
        <taxon>Viridiplantae</taxon>
        <taxon>Streptophyta</taxon>
        <taxon>Embryophyta</taxon>
        <taxon>Tracheophyta</taxon>
        <taxon>Spermatophyta</taxon>
        <taxon>Magnoliopsida</taxon>
        <taxon>Liliopsida</taxon>
        <taxon>Asparagales</taxon>
        <taxon>Orchidaceae</taxon>
        <taxon>Epidendroideae</taxon>
        <taxon>Malaxideae</taxon>
        <taxon>Dendrobiinae</taxon>
        <taxon>Dendrobium</taxon>
    </lineage>
</organism>
<reference evidence="9" key="1">
    <citation type="journal article" date="2022" name="Front. Genet.">
        <title>Chromosome-Scale Assembly of the Dendrobium nobile Genome Provides Insights Into the Molecular Mechanism of the Biosynthesis of the Medicinal Active Ingredient of Dendrobium.</title>
        <authorList>
            <person name="Xu Q."/>
            <person name="Niu S.-C."/>
            <person name="Li K.-L."/>
            <person name="Zheng P.-J."/>
            <person name="Zhang X.-J."/>
            <person name="Jia Y."/>
            <person name="Liu Y."/>
            <person name="Niu Y.-X."/>
            <person name="Yu L.-H."/>
            <person name="Chen D.-F."/>
            <person name="Zhang G.-Q."/>
        </authorList>
    </citation>
    <scope>NUCLEOTIDE SEQUENCE</scope>
    <source>
        <tissue evidence="9">Leaf</tissue>
    </source>
</reference>
<dbReference type="PANTHER" id="PTHR31429:SF106">
    <property type="entry name" value="WRKY TRANSCRIPTION FACTOR 31-RELATED"/>
    <property type="match status" value="1"/>
</dbReference>
<dbReference type="SMART" id="SM00774">
    <property type="entry name" value="WRKY"/>
    <property type="match status" value="1"/>
</dbReference>
<dbReference type="OrthoDB" id="2020995at2759"/>
<feature type="coiled-coil region" evidence="6">
    <location>
        <begin position="90"/>
        <end position="124"/>
    </location>
</feature>
<sequence>MGPVDLPMSLTSPTMEADEDRRVVNEMDFFSMEKSRTETEQEAYKAQNLNLEKEDLTMDTGLHLLSGSDLSMGDGFLVAAQETDERKSEITAMKAKMGQMEEENQRLRNILAQMNQNYNFLQMQFISVMHKNKSMTGNTNLSNEELNKPEEGREGIVPKQFLEGRCLTEGNFNGDYCALKSSFNGDQEEGKETVSLLSSSSSKSCEQAQEATMRKARVSVRVRSDAPMITDGCHWRKYGQKMAKGSTCPRAYYRCTMAVGCPVRKQVQRCADDQTILITSYEGKHNHPLPPAAMSMASTTSAAASMLLSGTISSADSLMNPNLLAQAVLPCTSGFATISASAPFPTVTLDLTQPPNPLQFQKPSSQLQFSIPAIGRPTAIPQIFGQSLQSEEQQSIADTVSAATAALTANPNFTAALAAAITSIIGGGVGGSGGGAHQTGSPACVNDDTPS</sequence>
<evidence type="ECO:0000256" key="1">
    <source>
        <dbReference type="ARBA" id="ARBA00004123"/>
    </source>
</evidence>
<dbReference type="SMR" id="A0A8T3BPA3"/>
<dbReference type="GO" id="GO:0005634">
    <property type="term" value="C:nucleus"/>
    <property type="evidence" value="ECO:0007669"/>
    <property type="project" value="UniProtKB-SubCell"/>
</dbReference>
<dbReference type="InterPro" id="IPR044810">
    <property type="entry name" value="WRKY_plant"/>
</dbReference>
<evidence type="ECO:0000259" key="8">
    <source>
        <dbReference type="PROSITE" id="PS50811"/>
    </source>
</evidence>
<protein>
    <recommendedName>
        <fullName evidence="8">WRKY domain-containing protein</fullName>
    </recommendedName>
</protein>
<gene>
    <name evidence="9" type="ORF">KFK09_008877</name>
</gene>
<feature type="domain" description="WRKY" evidence="8">
    <location>
        <begin position="224"/>
        <end position="290"/>
    </location>
</feature>
<feature type="region of interest" description="Disordered" evidence="7">
    <location>
        <begin position="430"/>
        <end position="451"/>
    </location>
</feature>
<accession>A0A8T3BPA3</accession>
<evidence type="ECO:0000313" key="9">
    <source>
        <dbReference type="EMBL" id="KAI0516205.1"/>
    </source>
</evidence>
<evidence type="ECO:0000256" key="7">
    <source>
        <dbReference type="SAM" id="MobiDB-lite"/>
    </source>
</evidence>
<evidence type="ECO:0000256" key="2">
    <source>
        <dbReference type="ARBA" id="ARBA00023015"/>
    </source>
</evidence>
<evidence type="ECO:0000256" key="3">
    <source>
        <dbReference type="ARBA" id="ARBA00023125"/>
    </source>
</evidence>
<dbReference type="GO" id="GO:0003700">
    <property type="term" value="F:DNA-binding transcription factor activity"/>
    <property type="evidence" value="ECO:0007669"/>
    <property type="project" value="InterPro"/>
</dbReference>
<dbReference type="Pfam" id="PF03106">
    <property type="entry name" value="WRKY"/>
    <property type="match status" value="1"/>
</dbReference>
<dbReference type="FunFam" id="2.20.25.80:FF:000002">
    <property type="entry name" value="probable WRKY transcription factor 31"/>
    <property type="match status" value="1"/>
</dbReference>
<comment type="subcellular location">
    <subcellularLocation>
        <location evidence="1">Nucleus</location>
    </subcellularLocation>
</comment>
<keyword evidence="6" id="KW-0175">Coiled coil</keyword>
<keyword evidence="3" id="KW-0238">DNA-binding</keyword>
<evidence type="ECO:0000313" key="10">
    <source>
        <dbReference type="Proteomes" id="UP000829196"/>
    </source>
</evidence>
<comment type="caution">
    <text evidence="9">The sequence shown here is derived from an EMBL/GenBank/DDBJ whole genome shotgun (WGS) entry which is preliminary data.</text>
</comment>
<keyword evidence="5" id="KW-0539">Nucleus</keyword>
<dbReference type="GO" id="GO:0043565">
    <property type="term" value="F:sequence-specific DNA binding"/>
    <property type="evidence" value="ECO:0007669"/>
    <property type="project" value="InterPro"/>
</dbReference>
<keyword evidence="2" id="KW-0805">Transcription regulation</keyword>
<keyword evidence="10" id="KW-1185">Reference proteome</keyword>
<evidence type="ECO:0000256" key="4">
    <source>
        <dbReference type="ARBA" id="ARBA00023163"/>
    </source>
</evidence>